<feature type="signal peptide" evidence="2">
    <location>
        <begin position="1"/>
        <end position="25"/>
    </location>
</feature>
<dbReference type="Pfam" id="PF13517">
    <property type="entry name" value="FG-GAP_3"/>
    <property type="match status" value="2"/>
</dbReference>
<feature type="chain" id="PRO_5045929110" evidence="2">
    <location>
        <begin position="26"/>
        <end position="466"/>
    </location>
</feature>
<evidence type="ECO:0000313" key="4">
    <source>
        <dbReference type="Proteomes" id="UP001597053"/>
    </source>
</evidence>
<evidence type="ECO:0000313" key="3">
    <source>
        <dbReference type="EMBL" id="MFD0783982.1"/>
    </source>
</evidence>
<name>A0ABW2ZZC4_9ACTN</name>
<proteinExistence type="predicted"/>
<keyword evidence="1 2" id="KW-0732">Signal</keyword>
<evidence type="ECO:0000256" key="2">
    <source>
        <dbReference type="SAM" id="SignalP"/>
    </source>
</evidence>
<dbReference type="InterPro" id="IPR013517">
    <property type="entry name" value="FG-GAP"/>
</dbReference>
<gene>
    <name evidence="3" type="ORF">ACFQZ8_08645</name>
</gene>
<protein>
    <submittedName>
        <fullName evidence="3">FG-GAP repeat domain-containing protein</fullName>
    </submittedName>
</protein>
<dbReference type="SUPFAM" id="SSF69318">
    <property type="entry name" value="Integrin alpha N-terminal domain"/>
    <property type="match status" value="1"/>
</dbReference>
<dbReference type="EMBL" id="JBHTHM010000278">
    <property type="protein sequence ID" value="MFD0783982.1"/>
    <property type="molecule type" value="Genomic_DNA"/>
</dbReference>
<evidence type="ECO:0000256" key="1">
    <source>
        <dbReference type="ARBA" id="ARBA00022729"/>
    </source>
</evidence>
<accession>A0ABW2ZZC4</accession>
<comment type="caution">
    <text evidence="3">The sequence shown here is derived from an EMBL/GenBank/DDBJ whole genome shotgun (WGS) entry which is preliminary data.</text>
</comment>
<reference evidence="4" key="1">
    <citation type="journal article" date="2019" name="Int. J. Syst. Evol. Microbiol.">
        <title>The Global Catalogue of Microorganisms (GCM) 10K type strain sequencing project: providing services to taxonomists for standard genome sequencing and annotation.</title>
        <authorList>
            <consortium name="The Broad Institute Genomics Platform"/>
            <consortium name="The Broad Institute Genome Sequencing Center for Infectious Disease"/>
            <person name="Wu L."/>
            <person name="Ma J."/>
        </authorList>
    </citation>
    <scope>NUCLEOTIDE SEQUENCE [LARGE SCALE GENOMIC DNA]</scope>
    <source>
        <strain evidence="4">JCM 32148</strain>
    </source>
</reference>
<dbReference type="Gene3D" id="2.115.10.10">
    <property type="entry name" value="Tachylectin 2"/>
    <property type="match status" value="2"/>
</dbReference>
<dbReference type="InterPro" id="IPR028994">
    <property type="entry name" value="Integrin_alpha_N"/>
</dbReference>
<dbReference type="Proteomes" id="UP001597053">
    <property type="component" value="Unassembled WGS sequence"/>
</dbReference>
<dbReference type="PANTHER" id="PTHR45460">
    <property type="entry name" value="SIMILAR TO CYSTEINE PROTEINASE"/>
    <property type="match status" value="1"/>
</dbReference>
<dbReference type="Gene3D" id="3.90.1720.10">
    <property type="entry name" value="endopeptidase domain like (from Nostoc punctiforme)"/>
    <property type="match status" value="1"/>
</dbReference>
<organism evidence="3 4">
    <name type="scientific">Micromonospora azadirachtae</name>
    <dbReference type="NCBI Taxonomy" id="1970735"/>
    <lineage>
        <taxon>Bacteria</taxon>
        <taxon>Bacillati</taxon>
        <taxon>Actinomycetota</taxon>
        <taxon>Actinomycetes</taxon>
        <taxon>Micromonosporales</taxon>
        <taxon>Micromonosporaceae</taxon>
        <taxon>Micromonospora</taxon>
    </lineage>
</organism>
<dbReference type="PANTHER" id="PTHR45460:SF2">
    <property type="entry name" value="ALPHA 1,3 GLUCANASE, GH71 FAMILY (EUROFUNG)"/>
    <property type="match status" value="1"/>
</dbReference>
<sequence>MASINMSRRVTTAALGLALALGAGALSGVTATVASSPTLAQAASSVGGEITRAEVLDRAQLWVDKGYTYDQGASAPDSDGKLYRKDCSGLVSMAWHLGSSPNTDSYLAGAVDTTTLASLHDLKPGDAMVRSGHMELFSHWKSNSDHTQGAYVYSFNVDGESVRGPYDLSNRGNRGFNSWSELQTYRPIRYDKIKDDAAPLSNAVMPGDVTGDGYADIIAIKPNGTLWYYGNNWNTDSSKPYGAGYQIGSGWGSFDEVSLGDVTGDGYADIIGTKEDGTLWYYGNNRNAHPDRPYGSGSQIGTGWGNVNRLMLGDVTGDGYADIVATKVDGTLWYFGNNRNSDPSKPYGVGRQIGSGWSGFNKLSVGDVTGDGYVDIIGTKTDGTLWYYGNNWNADSATPYGAGSQIGSGWSGFDRLALGDVSGDGLADIVATKPDGSLWYYGNIRNSDPSKLYSTGRAIGSGWDSF</sequence>
<keyword evidence="4" id="KW-1185">Reference proteome</keyword>